<evidence type="ECO:0000256" key="4">
    <source>
        <dbReference type="ARBA" id="ARBA00022597"/>
    </source>
</evidence>
<proteinExistence type="predicted"/>
<dbReference type="InterPro" id="IPR003593">
    <property type="entry name" value="AAA+_ATPase"/>
</dbReference>
<protein>
    <submittedName>
        <fullName evidence="11">Ribose import ATP-binding protein RbsA</fullName>
        <ecNumber evidence="11">3.6.3.17</ecNumber>
    </submittedName>
</protein>
<accession>A0A132BX59</accession>
<name>A0A132BX59_9RHOB</name>
<dbReference type="PROSITE" id="PS50893">
    <property type="entry name" value="ABC_TRANSPORTER_2"/>
    <property type="match status" value="1"/>
</dbReference>
<dbReference type="FunFam" id="3.40.50.300:FF:000127">
    <property type="entry name" value="Ribose import ATP-binding protein RbsA"/>
    <property type="match status" value="1"/>
</dbReference>
<keyword evidence="7 11" id="KW-0067">ATP-binding</keyword>
<dbReference type="Proteomes" id="UP000068382">
    <property type="component" value="Unassembled WGS sequence"/>
</dbReference>
<keyword evidence="12" id="KW-1185">Reference proteome</keyword>
<dbReference type="InterPro" id="IPR017871">
    <property type="entry name" value="ABC_transporter-like_CS"/>
</dbReference>
<evidence type="ECO:0000256" key="9">
    <source>
        <dbReference type="ARBA" id="ARBA00023136"/>
    </source>
</evidence>
<feature type="domain" description="ABC transporter" evidence="10">
    <location>
        <begin position="25"/>
        <end position="262"/>
    </location>
</feature>
<dbReference type="GO" id="GO:0005886">
    <property type="term" value="C:plasma membrane"/>
    <property type="evidence" value="ECO:0007669"/>
    <property type="project" value="UniProtKB-SubCell"/>
</dbReference>
<dbReference type="InterPro" id="IPR027417">
    <property type="entry name" value="P-loop_NTPase"/>
</dbReference>
<keyword evidence="9" id="KW-0472">Membrane</keyword>
<dbReference type="PANTHER" id="PTHR43790">
    <property type="entry name" value="CARBOHYDRATE TRANSPORT ATP-BINDING PROTEIN MG119-RELATED"/>
    <property type="match status" value="1"/>
</dbReference>
<dbReference type="PANTHER" id="PTHR43790:SF9">
    <property type="entry name" value="GALACTOFURANOSE TRANSPORTER ATP-BINDING PROTEIN YTFR"/>
    <property type="match status" value="1"/>
</dbReference>
<evidence type="ECO:0000256" key="8">
    <source>
        <dbReference type="ARBA" id="ARBA00022967"/>
    </source>
</evidence>
<evidence type="ECO:0000259" key="10">
    <source>
        <dbReference type="PROSITE" id="PS50893"/>
    </source>
</evidence>
<dbReference type="EC" id="3.6.3.17" evidence="11"/>
<evidence type="ECO:0000256" key="1">
    <source>
        <dbReference type="ARBA" id="ARBA00004202"/>
    </source>
</evidence>
<dbReference type="AlphaFoldDB" id="A0A132BX59"/>
<reference evidence="11 12" key="1">
    <citation type="submission" date="2015-12" db="EMBL/GenBank/DDBJ databases">
        <title>Genome sequence of the marine Rhodobacteraceae strain O3.65, Candidatus Tritonibacter horizontis.</title>
        <authorList>
            <person name="Poehlein A."/>
            <person name="Giebel H.A."/>
            <person name="Voget S."/>
            <person name="Brinkhoff T."/>
        </authorList>
    </citation>
    <scope>NUCLEOTIDE SEQUENCE [LARGE SCALE GENOMIC DNA]</scope>
    <source>
        <strain evidence="11 12">O3.65</strain>
    </source>
</reference>
<dbReference type="SUPFAM" id="SSF52540">
    <property type="entry name" value="P-loop containing nucleoside triphosphate hydrolases"/>
    <property type="match status" value="1"/>
</dbReference>
<comment type="caution">
    <text evidence="11">The sequence shown here is derived from an EMBL/GenBank/DDBJ whole genome shotgun (WGS) entry which is preliminary data.</text>
</comment>
<evidence type="ECO:0000256" key="2">
    <source>
        <dbReference type="ARBA" id="ARBA00022448"/>
    </source>
</evidence>
<keyword evidence="11" id="KW-0378">Hydrolase</keyword>
<keyword evidence="6" id="KW-0547">Nucleotide-binding</keyword>
<keyword evidence="8" id="KW-1278">Translocase</keyword>
<dbReference type="InterPro" id="IPR003439">
    <property type="entry name" value="ABC_transporter-like_ATP-bd"/>
</dbReference>
<evidence type="ECO:0000256" key="3">
    <source>
        <dbReference type="ARBA" id="ARBA00022475"/>
    </source>
</evidence>
<comment type="subcellular location">
    <subcellularLocation>
        <location evidence="1">Cell membrane</location>
        <topology evidence="1">Peripheral membrane protein</topology>
    </subcellularLocation>
</comment>
<keyword evidence="4" id="KW-0762">Sugar transport</keyword>
<evidence type="ECO:0000256" key="5">
    <source>
        <dbReference type="ARBA" id="ARBA00022737"/>
    </source>
</evidence>
<sequence length="276" mass="29983">MNALVPLMCRPNTAERQLMSQTPLVEMTGIEKHFGGVRAVDRVSLDLYPGEVVGVLGHNGAGKSCLMRILAGAMTPSAGEIRVNGQTVSFEDPNDARDAGIETIYQTLALADHLDAPSNLFLGRELKTRFGNLDDARMLEESRKVLARLNPNFKNLSDPVSSLSGGQRQVIAIARAIYFDTRVLIMDEPTAALGPSETAMVADLIRQLQAEGIGILLVSHDMHDVFDLCDRIVVMNKGRLVGAHGIDEVTKDDVLSLIVKGELPTDWSARNLEVAQ</sequence>
<dbReference type="Pfam" id="PF00005">
    <property type="entry name" value="ABC_tran"/>
    <property type="match status" value="1"/>
</dbReference>
<dbReference type="GO" id="GO:0005524">
    <property type="term" value="F:ATP binding"/>
    <property type="evidence" value="ECO:0007669"/>
    <property type="project" value="UniProtKB-KW"/>
</dbReference>
<dbReference type="SMART" id="SM00382">
    <property type="entry name" value="AAA"/>
    <property type="match status" value="1"/>
</dbReference>
<dbReference type="CDD" id="cd03216">
    <property type="entry name" value="ABC_Carb_Monos_I"/>
    <property type="match status" value="1"/>
</dbReference>
<organism evidence="11 12">
    <name type="scientific">Tritonibacter horizontis</name>
    <dbReference type="NCBI Taxonomy" id="1768241"/>
    <lineage>
        <taxon>Bacteria</taxon>
        <taxon>Pseudomonadati</taxon>
        <taxon>Pseudomonadota</taxon>
        <taxon>Alphaproteobacteria</taxon>
        <taxon>Rhodobacterales</taxon>
        <taxon>Paracoccaceae</taxon>
        <taxon>Tritonibacter</taxon>
    </lineage>
</organism>
<dbReference type="PATRIC" id="fig|1768241.3.peg.2319"/>
<dbReference type="Gene3D" id="3.40.50.300">
    <property type="entry name" value="P-loop containing nucleotide triphosphate hydrolases"/>
    <property type="match status" value="1"/>
</dbReference>
<dbReference type="GO" id="GO:0016887">
    <property type="term" value="F:ATP hydrolysis activity"/>
    <property type="evidence" value="ECO:0007669"/>
    <property type="project" value="InterPro"/>
</dbReference>
<dbReference type="EMBL" id="LPUY01000064">
    <property type="protein sequence ID" value="KUP92948.1"/>
    <property type="molecule type" value="Genomic_DNA"/>
</dbReference>
<evidence type="ECO:0000256" key="7">
    <source>
        <dbReference type="ARBA" id="ARBA00022840"/>
    </source>
</evidence>
<dbReference type="PROSITE" id="PS00211">
    <property type="entry name" value="ABC_TRANSPORTER_1"/>
    <property type="match status" value="1"/>
</dbReference>
<evidence type="ECO:0000313" key="12">
    <source>
        <dbReference type="Proteomes" id="UP000068382"/>
    </source>
</evidence>
<keyword evidence="2" id="KW-0813">Transport</keyword>
<evidence type="ECO:0000256" key="6">
    <source>
        <dbReference type="ARBA" id="ARBA00022741"/>
    </source>
</evidence>
<gene>
    <name evidence="11" type="primary">rbsA_6</name>
    <name evidence="11" type="ORF">TRIHO_22070</name>
</gene>
<keyword evidence="5" id="KW-0677">Repeat</keyword>
<keyword evidence="3" id="KW-1003">Cell membrane</keyword>
<evidence type="ECO:0000313" key="11">
    <source>
        <dbReference type="EMBL" id="KUP92948.1"/>
    </source>
</evidence>
<dbReference type="InterPro" id="IPR050107">
    <property type="entry name" value="ABC_carbohydrate_import_ATPase"/>
</dbReference>